<evidence type="ECO:0000256" key="1">
    <source>
        <dbReference type="SAM" id="MobiDB-lite"/>
    </source>
</evidence>
<protein>
    <submittedName>
        <fullName evidence="3">Uncharacterized protein</fullName>
    </submittedName>
</protein>
<sequence>MTTTRQRVAEVPGAIGDWAAGVAAVVEENLPRAAVFVLAFLGVGLAPFGAGLLAVLLAVVLPALGVGVFSLAKSKVPPLVRERFGSSRPEPFGDRPDTAVERRPSGR</sequence>
<reference evidence="4" key="1">
    <citation type="submission" date="2016-10" db="EMBL/GenBank/DDBJ databases">
        <authorList>
            <person name="Varghese N."/>
            <person name="Submissions S."/>
        </authorList>
    </citation>
    <scope>NUCLEOTIDE SEQUENCE [LARGE SCALE GENOMIC DNA]</scope>
    <source>
        <strain evidence="4">CGMCC 1.7739</strain>
    </source>
</reference>
<evidence type="ECO:0000313" key="4">
    <source>
        <dbReference type="Proteomes" id="UP000198876"/>
    </source>
</evidence>
<feature type="transmembrane region" description="Helical" evidence="2">
    <location>
        <begin position="36"/>
        <end position="69"/>
    </location>
</feature>
<evidence type="ECO:0000256" key="2">
    <source>
        <dbReference type="SAM" id="Phobius"/>
    </source>
</evidence>
<proteinExistence type="predicted"/>
<keyword evidence="4" id="KW-1185">Reference proteome</keyword>
<organism evidence="3 4">
    <name type="scientific">Halopelagius inordinatus</name>
    <dbReference type="NCBI Taxonomy" id="553467"/>
    <lineage>
        <taxon>Archaea</taxon>
        <taxon>Methanobacteriati</taxon>
        <taxon>Methanobacteriota</taxon>
        <taxon>Stenosarchaea group</taxon>
        <taxon>Halobacteria</taxon>
        <taxon>Halobacteriales</taxon>
        <taxon>Haloferacaceae</taxon>
    </lineage>
</organism>
<keyword evidence="2" id="KW-0812">Transmembrane</keyword>
<evidence type="ECO:0000313" key="3">
    <source>
        <dbReference type="EMBL" id="SFG34568.1"/>
    </source>
</evidence>
<feature type="region of interest" description="Disordered" evidence="1">
    <location>
        <begin position="85"/>
        <end position="107"/>
    </location>
</feature>
<keyword evidence="2" id="KW-1133">Transmembrane helix</keyword>
<dbReference type="STRING" id="553467.SAMN04488063_1753"/>
<keyword evidence="2" id="KW-0472">Membrane</keyword>
<dbReference type="RefSeq" id="WP_092891303.1">
    <property type="nucleotide sequence ID" value="NZ_FOOQ01000002.1"/>
</dbReference>
<name>A0A1I2R235_9EURY</name>
<accession>A0A1I2R235</accession>
<dbReference type="EMBL" id="FOOQ01000002">
    <property type="protein sequence ID" value="SFG34568.1"/>
    <property type="molecule type" value="Genomic_DNA"/>
</dbReference>
<dbReference type="AlphaFoldDB" id="A0A1I2R235"/>
<dbReference type="Proteomes" id="UP000198876">
    <property type="component" value="Unassembled WGS sequence"/>
</dbReference>
<gene>
    <name evidence="3" type="ORF">SAMN04488063_1753</name>
</gene>